<keyword evidence="3" id="KW-1185">Reference proteome</keyword>
<name>A0A7K0CK59_9ACTN</name>
<dbReference type="RefSeq" id="WP_153453980.1">
    <property type="nucleotide sequence ID" value="NZ_WEGJ01000016.1"/>
</dbReference>
<sequence length="137" mass="14884">MTDIWTITWAFALGGLAVALVISGRQDRLTAHLIDGRTIRIACSAKGPQAGGWTRGRLVIGSGSWSWEPRGERGETRSLPPDLHLGEVRRPSGQERRGLHYRALVVEFASADGVVQLAVVPGEVEHVLMALERRAPA</sequence>
<proteinExistence type="predicted"/>
<protein>
    <recommendedName>
        <fullName evidence="4">DUF2550 family protein</fullName>
    </recommendedName>
</protein>
<evidence type="ECO:0000256" key="1">
    <source>
        <dbReference type="SAM" id="Phobius"/>
    </source>
</evidence>
<dbReference type="Proteomes" id="UP000466345">
    <property type="component" value="Unassembled WGS sequence"/>
</dbReference>
<evidence type="ECO:0000313" key="3">
    <source>
        <dbReference type="Proteomes" id="UP000466345"/>
    </source>
</evidence>
<dbReference type="EMBL" id="WEGJ01000016">
    <property type="protein sequence ID" value="MQY13856.1"/>
    <property type="molecule type" value="Genomic_DNA"/>
</dbReference>
<organism evidence="2 3">
    <name type="scientific">Streptomyces smaragdinus</name>
    <dbReference type="NCBI Taxonomy" id="2585196"/>
    <lineage>
        <taxon>Bacteria</taxon>
        <taxon>Bacillati</taxon>
        <taxon>Actinomycetota</taxon>
        <taxon>Actinomycetes</taxon>
        <taxon>Kitasatosporales</taxon>
        <taxon>Streptomycetaceae</taxon>
        <taxon>Streptomyces</taxon>
    </lineage>
</organism>
<accession>A0A7K0CK59</accession>
<feature type="transmembrane region" description="Helical" evidence="1">
    <location>
        <begin position="6"/>
        <end position="24"/>
    </location>
</feature>
<keyword evidence="1" id="KW-0812">Transmembrane</keyword>
<evidence type="ECO:0000313" key="2">
    <source>
        <dbReference type="EMBL" id="MQY13856.1"/>
    </source>
</evidence>
<keyword evidence="1" id="KW-1133">Transmembrane helix</keyword>
<gene>
    <name evidence="2" type="ORF">SRB5_40120</name>
</gene>
<dbReference type="AlphaFoldDB" id="A0A7K0CK59"/>
<dbReference type="OrthoDB" id="4244032at2"/>
<reference evidence="2 3" key="1">
    <citation type="submission" date="2019-10" db="EMBL/GenBank/DDBJ databases">
        <title>Streptomyces smaragdinus sp. nov. and Streptomyces fabii sp. nov., isolated from the gut of fungus growing-termite Macrotermes natalensis.</title>
        <authorList>
            <person name="Schwitalla J."/>
            <person name="Benndorf R."/>
            <person name="Martin K."/>
            <person name="De Beer W."/>
            <person name="Kaster A.-K."/>
            <person name="Vollmers J."/>
            <person name="Poulsen M."/>
            <person name="Beemelmanns C."/>
        </authorList>
    </citation>
    <scope>NUCLEOTIDE SEQUENCE [LARGE SCALE GENOMIC DNA]</scope>
    <source>
        <strain evidence="2 3">RB5</strain>
    </source>
</reference>
<keyword evidence="1" id="KW-0472">Membrane</keyword>
<comment type="caution">
    <text evidence="2">The sequence shown here is derived from an EMBL/GenBank/DDBJ whole genome shotgun (WGS) entry which is preliminary data.</text>
</comment>
<evidence type="ECO:0008006" key="4">
    <source>
        <dbReference type="Google" id="ProtNLM"/>
    </source>
</evidence>